<keyword evidence="6" id="KW-0804">Transcription</keyword>
<dbReference type="GO" id="GO:0000976">
    <property type="term" value="F:transcription cis-regulatory region binding"/>
    <property type="evidence" value="ECO:0007669"/>
    <property type="project" value="TreeGrafter"/>
</dbReference>
<protein>
    <submittedName>
        <fullName evidence="10">Zinc finger protein ZAT10</fullName>
    </submittedName>
</protein>
<reference evidence="10 11" key="1">
    <citation type="journal article" date="2016" name="DNA Res.">
        <title>The draft genome of MD-2 pineapple using hybrid error correction of long reads.</title>
        <authorList>
            <person name="Redwan R.M."/>
            <person name="Saidin A."/>
            <person name="Kumar S.V."/>
        </authorList>
    </citation>
    <scope>NUCLEOTIDE SEQUENCE [LARGE SCALE GENOMIC DNA]</scope>
    <source>
        <strain evidence="11">cv. MD2</strain>
        <tissue evidence="10">Leaf</tissue>
    </source>
</reference>
<evidence type="ECO:0000256" key="4">
    <source>
        <dbReference type="ARBA" id="ARBA00022833"/>
    </source>
</evidence>
<evidence type="ECO:0000256" key="2">
    <source>
        <dbReference type="ARBA" id="ARBA00022737"/>
    </source>
</evidence>
<comment type="caution">
    <text evidence="10">The sequence shown here is derived from an EMBL/GenBank/DDBJ whole genome shotgun (WGS) entry which is preliminary data.</text>
</comment>
<dbReference type="EMBL" id="LSRQ01000199">
    <property type="protein sequence ID" value="OAY84607.1"/>
    <property type="molecule type" value="Genomic_DNA"/>
</dbReference>
<dbReference type="AlphaFoldDB" id="A0A199W542"/>
<evidence type="ECO:0000259" key="9">
    <source>
        <dbReference type="PROSITE" id="PS50157"/>
    </source>
</evidence>
<feature type="compositionally biased region" description="Low complexity" evidence="8">
    <location>
        <begin position="126"/>
        <end position="137"/>
    </location>
</feature>
<proteinExistence type="predicted"/>
<organism evidence="10 11">
    <name type="scientific">Ananas comosus</name>
    <name type="common">Pineapple</name>
    <name type="synonym">Ananas ananas</name>
    <dbReference type="NCBI Taxonomy" id="4615"/>
    <lineage>
        <taxon>Eukaryota</taxon>
        <taxon>Viridiplantae</taxon>
        <taxon>Streptophyta</taxon>
        <taxon>Embryophyta</taxon>
        <taxon>Tracheophyta</taxon>
        <taxon>Spermatophyta</taxon>
        <taxon>Magnoliopsida</taxon>
        <taxon>Liliopsida</taxon>
        <taxon>Poales</taxon>
        <taxon>Bromeliaceae</taxon>
        <taxon>Bromelioideae</taxon>
        <taxon>Ananas</taxon>
    </lineage>
</organism>
<evidence type="ECO:0000256" key="6">
    <source>
        <dbReference type="ARBA" id="ARBA00023163"/>
    </source>
</evidence>
<dbReference type="PANTHER" id="PTHR45988">
    <property type="entry name" value="C2H2 TYPE ZINC FINGER TRANSCRIPTION FACTOR FAMILY-RELATED"/>
    <property type="match status" value="1"/>
</dbReference>
<feature type="domain" description="C2H2-type" evidence="9">
    <location>
        <begin position="93"/>
        <end position="115"/>
    </location>
</feature>
<dbReference type="PANTHER" id="PTHR45988:SF90">
    <property type="entry name" value="ZINC FINGER PROTEIN ZAT10-LIKE"/>
    <property type="match status" value="1"/>
</dbReference>
<dbReference type="Gene3D" id="3.30.160.60">
    <property type="entry name" value="Classic Zinc Finger"/>
    <property type="match status" value="1"/>
</dbReference>
<dbReference type="SMART" id="SM00355">
    <property type="entry name" value="ZnF_C2H2"/>
    <property type="match status" value="2"/>
</dbReference>
<dbReference type="SUPFAM" id="SSF57667">
    <property type="entry name" value="beta-beta-alpha zinc fingers"/>
    <property type="match status" value="1"/>
</dbReference>
<feature type="region of interest" description="Disordered" evidence="8">
    <location>
        <begin position="60"/>
        <end position="87"/>
    </location>
</feature>
<sequence>MAVDALEASIPASGDEELVLSVEGWAKGKRSKRHRSPDYAPNEEEYLALCLLMLARDRSGPLRHLPPSPAPAPAPAPPPPPSAAAAAQAPAEYRCSVCGKSFGSYQALGGHKTSHRRPVGSDDRASSSAGSAAEASGSAGGGGGGGKVHRCSICLKEFPTGQALGGHKRRHYEGVVGGGGGGAGSGAATSEGASTTHRGFDLNIPAAAEFAGFDAARRWAAAAEEEEVQSPLAFKKPRLLIPA</sequence>
<dbReference type="GO" id="GO:0003700">
    <property type="term" value="F:DNA-binding transcription factor activity"/>
    <property type="evidence" value="ECO:0007669"/>
    <property type="project" value="InterPro"/>
</dbReference>
<feature type="compositionally biased region" description="Pro residues" evidence="8">
    <location>
        <begin position="64"/>
        <end position="82"/>
    </location>
</feature>
<evidence type="ECO:0000256" key="8">
    <source>
        <dbReference type="SAM" id="MobiDB-lite"/>
    </source>
</evidence>
<dbReference type="InterPro" id="IPR013087">
    <property type="entry name" value="Znf_C2H2_type"/>
</dbReference>
<feature type="region of interest" description="Disordered" evidence="8">
    <location>
        <begin position="108"/>
        <end position="145"/>
    </location>
</feature>
<evidence type="ECO:0000256" key="3">
    <source>
        <dbReference type="ARBA" id="ARBA00022771"/>
    </source>
</evidence>
<evidence type="ECO:0000256" key="1">
    <source>
        <dbReference type="ARBA" id="ARBA00022723"/>
    </source>
</evidence>
<evidence type="ECO:0000313" key="11">
    <source>
        <dbReference type="Proteomes" id="UP000092600"/>
    </source>
</evidence>
<feature type="domain" description="C2H2-type" evidence="9">
    <location>
        <begin position="149"/>
        <end position="171"/>
    </location>
</feature>
<evidence type="ECO:0000256" key="7">
    <source>
        <dbReference type="PROSITE-ProRule" id="PRU00042"/>
    </source>
</evidence>
<dbReference type="PROSITE" id="PS00028">
    <property type="entry name" value="ZINC_FINGER_C2H2_1"/>
    <property type="match status" value="2"/>
</dbReference>
<dbReference type="GO" id="GO:0005634">
    <property type="term" value="C:nucleus"/>
    <property type="evidence" value="ECO:0007669"/>
    <property type="project" value="TreeGrafter"/>
</dbReference>
<keyword evidence="2" id="KW-0677">Repeat</keyword>
<gene>
    <name evidence="10" type="ORF">ACMD2_09129</name>
</gene>
<keyword evidence="5" id="KW-0805">Transcription regulation</keyword>
<dbReference type="Pfam" id="PF13912">
    <property type="entry name" value="zf-C2H2_6"/>
    <property type="match status" value="2"/>
</dbReference>
<keyword evidence="1" id="KW-0479">Metal-binding</keyword>
<evidence type="ECO:0000313" key="10">
    <source>
        <dbReference type="EMBL" id="OAY84607.1"/>
    </source>
</evidence>
<dbReference type="PROSITE" id="PS50157">
    <property type="entry name" value="ZINC_FINGER_C2H2_2"/>
    <property type="match status" value="2"/>
</dbReference>
<dbReference type="GO" id="GO:0008270">
    <property type="term" value="F:zinc ion binding"/>
    <property type="evidence" value="ECO:0007669"/>
    <property type="project" value="UniProtKB-KW"/>
</dbReference>
<dbReference type="Proteomes" id="UP000092600">
    <property type="component" value="Unassembled WGS sequence"/>
</dbReference>
<accession>A0A199W542</accession>
<dbReference type="InterPro" id="IPR044653">
    <property type="entry name" value="AZF1/2/3-like"/>
</dbReference>
<dbReference type="STRING" id="4615.A0A199W542"/>
<keyword evidence="4" id="KW-0862">Zinc</keyword>
<name>A0A199W542_ANACO</name>
<evidence type="ECO:0000256" key="5">
    <source>
        <dbReference type="ARBA" id="ARBA00023015"/>
    </source>
</evidence>
<keyword evidence="3 7" id="KW-0863">Zinc-finger</keyword>
<dbReference type="InterPro" id="IPR036236">
    <property type="entry name" value="Znf_C2H2_sf"/>
</dbReference>